<evidence type="ECO:0000313" key="3">
    <source>
        <dbReference type="Proteomes" id="UP000694865"/>
    </source>
</evidence>
<comment type="catalytic activity">
    <reaction evidence="1">
        <text>an L-aminoacyl-L-amino acid + H2O = 2 an L-alpha-amino acid</text>
        <dbReference type="Rhea" id="RHEA:48940"/>
        <dbReference type="ChEBI" id="CHEBI:15377"/>
        <dbReference type="ChEBI" id="CHEBI:59869"/>
        <dbReference type="ChEBI" id="CHEBI:77460"/>
        <dbReference type="EC" id="3.4.13.19"/>
    </reaction>
</comment>
<organism evidence="3 4">
    <name type="scientific">Saccoglossus kowalevskii</name>
    <name type="common">Acorn worm</name>
    <dbReference type="NCBI Taxonomy" id="10224"/>
    <lineage>
        <taxon>Eukaryota</taxon>
        <taxon>Metazoa</taxon>
        <taxon>Hemichordata</taxon>
        <taxon>Enteropneusta</taxon>
        <taxon>Harrimaniidae</taxon>
        <taxon>Saccoglossus</taxon>
    </lineage>
</organism>
<keyword evidence="3" id="KW-1185">Reference proteome</keyword>
<keyword evidence="1" id="KW-0336">GPI-anchor</keyword>
<proteinExistence type="inferred from homology"/>
<dbReference type="PROSITE" id="PS51365">
    <property type="entry name" value="RENAL_DIPEPTIDASE_2"/>
    <property type="match status" value="1"/>
</dbReference>
<dbReference type="RefSeq" id="XP_006823133.1">
    <property type="nucleotide sequence ID" value="XM_006823070.1"/>
</dbReference>
<comment type="subcellular location">
    <subcellularLocation>
        <location evidence="1">Membrane</location>
        <topology evidence="1">Lipid-anchor</topology>
        <topology evidence="1">GPI-anchor</topology>
    </subcellularLocation>
</comment>
<evidence type="ECO:0000256" key="2">
    <source>
        <dbReference type="SAM" id="MobiDB-lite"/>
    </source>
</evidence>
<feature type="compositionally biased region" description="Polar residues" evidence="2">
    <location>
        <begin position="128"/>
        <end position="137"/>
    </location>
</feature>
<dbReference type="PANTHER" id="PTHR10443:SF12">
    <property type="entry name" value="DIPEPTIDASE"/>
    <property type="match status" value="1"/>
</dbReference>
<reference evidence="4" key="1">
    <citation type="submission" date="2025-08" db="UniProtKB">
        <authorList>
            <consortium name="RefSeq"/>
        </authorList>
    </citation>
    <scope>IDENTIFICATION</scope>
    <source>
        <tissue evidence="4">Testes</tissue>
    </source>
</reference>
<accession>A0ABM0MSZ2</accession>
<keyword evidence="1" id="KW-0378">Hydrolase</keyword>
<keyword evidence="1" id="KW-0325">Glycoprotein</keyword>
<comment type="subunit">
    <text evidence="1">Homodimer; disulfide-linked.</text>
</comment>
<feature type="region of interest" description="Disordered" evidence="2">
    <location>
        <begin position="119"/>
        <end position="153"/>
    </location>
</feature>
<dbReference type="Proteomes" id="UP000694865">
    <property type="component" value="Unplaced"/>
</dbReference>
<keyword evidence="1" id="KW-0862">Zinc</keyword>
<evidence type="ECO:0000313" key="4">
    <source>
        <dbReference type="RefSeq" id="XP_006823133.1"/>
    </source>
</evidence>
<dbReference type="SUPFAM" id="SSF51556">
    <property type="entry name" value="Metallo-dependent hydrolases"/>
    <property type="match status" value="1"/>
</dbReference>
<keyword evidence="1" id="KW-1015">Disulfide bond</keyword>
<dbReference type="PANTHER" id="PTHR10443">
    <property type="entry name" value="MICROSOMAL DIPEPTIDASE"/>
    <property type="match status" value="1"/>
</dbReference>
<gene>
    <name evidence="4" type="primary">LOC102806539</name>
</gene>
<keyword evidence="1" id="KW-0482">Metalloprotease</keyword>
<dbReference type="Gene3D" id="3.20.20.140">
    <property type="entry name" value="Metal-dependent hydrolases"/>
    <property type="match status" value="1"/>
</dbReference>
<keyword evidence="1" id="KW-0449">Lipoprotein</keyword>
<comment type="cofactor">
    <cofactor evidence="1">
        <name>Zn(2+)</name>
        <dbReference type="ChEBI" id="CHEBI:29105"/>
    </cofactor>
</comment>
<dbReference type="InterPro" id="IPR008257">
    <property type="entry name" value="Pept_M19"/>
</dbReference>
<protein>
    <recommendedName>
        <fullName evidence="1">Dipeptidase</fullName>
        <ecNumber evidence="1">3.4.13.19</ecNumber>
    </recommendedName>
</protein>
<dbReference type="GeneID" id="102806539"/>
<keyword evidence="1" id="KW-0472">Membrane</keyword>
<comment type="similarity">
    <text evidence="1">Belongs to the metallo-dependent hydrolases superfamily. Peptidase M19 family.</text>
</comment>
<keyword evidence="1" id="KW-0645">Protease</keyword>
<evidence type="ECO:0000256" key="1">
    <source>
        <dbReference type="RuleBase" id="RU341113"/>
    </source>
</evidence>
<keyword evidence="1" id="KW-0224">Dipeptidase</keyword>
<dbReference type="InterPro" id="IPR032466">
    <property type="entry name" value="Metal_Hydrolase"/>
</dbReference>
<keyword evidence="1" id="KW-0479">Metal-binding</keyword>
<name>A0ABM0MSZ2_SACKO</name>
<dbReference type="EC" id="3.4.13.19" evidence="1"/>
<sequence>AENRGIVMVVFSPTYLNCEPDKRDVCDIRQVADHIDHLAAVCGHDCVGIGSDFDGLVMLPVGLEDVSKYPYLVEEMVKRGWSDKNIEKLIGLNLVRVFQEIEEVRDSMKDILPYEEWLPEDDSESEANNECRTSSPFWPSYPPETETETDDIHSKMADFNC</sequence>
<dbReference type="Pfam" id="PF01244">
    <property type="entry name" value="Peptidase_M19"/>
    <property type="match status" value="1"/>
</dbReference>
<feature type="non-terminal residue" evidence="4">
    <location>
        <position position="1"/>
    </location>
</feature>